<keyword evidence="3" id="KW-0808">Transferase</keyword>
<dbReference type="NCBIfam" id="TIGR00147">
    <property type="entry name" value="YegS/Rv2252/BmrU family lipid kinase"/>
    <property type="match status" value="1"/>
</dbReference>
<comment type="cofactor">
    <cofactor evidence="1">
        <name>Mg(2+)</name>
        <dbReference type="ChEBI" id="CHEBI:18420"/>
    </cofactor>
</comment>
<organism evidence="14 15">
    <name type="scientific">Natronobacterium texcoconense</name>
    <dbReference type="NCBI Taxonomy" id="1095778"/>
    <lineage>
        <taxon>Archaea</taxon>
        <taxon>Methanobacteriati</taxon>
        <taxon>Methanobacteriota</taxon>
        <taxon>Stenosarchaea group</taxon>
        <taxon>Halobacteria</taxon>
        <taxon>Halobacteriales</taxon>
        <taxon>Natrialbaceae</taxon>
        <taxon>Natronobacterium</taxon>
    </lineage>
</organism>
<dbReference type="InterPro" id="IPR016064">
    <property type="entry name" value="NAD/diacylglycerol_kinase_sf"/>
</dbReference>
<evidence type="ECO:0000256" key="5">
    <source>
        <dbReference type="ARBA" id="ARBA00022741"/>
    </source>
</evidence>
<keyword evidence="4" id="KW-0479">Metal-binding</keyword>
<evidence type="ECO:0000313" key="14">
    <source>
        <dbReference type="EMBL" id="SDQ30598.1"/>
    </source>
</evidence>
<dbReference type="RefSeq" id="WP_090376635.1">
    <property type="nucleotide sequence ID" value="NZ_FNLC01000001.1"/>
</dbReference>
<dbReference type="EMBL" id="FNLC01000001">
    <property type="protein sequence ID" value="SDQ30598.1"/>
    <property type="molecule type" value="Genomic_DNA"/>
</dbReference>
<dbReference type="GO" id="GO:0016301">
    <property type="term" value="F:kinase activity"/>
    <property type="evidence" value="ECO:0007669"/>
    <property type="project" value="UniProtKB-KW"/>
</dbReference>
<keyword evidence="2" id="KW-0444">Lipid biosynthesis</keyword>
<keyword evidence="10" id="KW-0594">Phospholipid biosynthesis</keyword>
<name>A0A1H0ZT55_NATTX</name>
<dbReference type="PANTHER" id="PTHR12358:SF106">
    <property type="entry name" value="LIPID KINASE YEGS"/>
    <property type="match status" value="1"/>
</dbReference>
<dbReference type="InterPro" id="IPR005218">
    <property type="entry name" value="Diacylglycerol/lipid_kinase"/>
</dbReference>
<evidence type="ECO:0000256" key="2">
    <source>
        <dbReference type="ARBA" id="ARBA00022516"/>
    </source>
</evidence>
<dbReference type="Proteomes" id="UP000198848">
    <property type="component" value="Unassembled WGS sequence"/>
</dbReference>
<keyword evidence="11" id="KW-1208">Phospholipid metabolism</keyword>
<feature type="region of interest" description="Disordered" evidence="12">
    <location>
        <begin position="297"/>
        <end position="319"/>
    </location>
</feature>
<keyword evidence="15" id="KW-1185">Reference proteome</keyword>
<dbReference type="SUPFAM" id="SSF111331">
    <property type="entry name" value="NAD kinase/diacylglycerol kinase-like"/>
    <property type="match status" value="1"/>
</dbReference>
<dbReference type="Pfam" id="PF19279">
    <property type="entry name" value="YegS_C"/>
    <property type="match status" value="1"/>
</dbReference>
<protein>
    <submittedName>
        <fullName evidence="14">Lipid kinase, YegS/Rv2252/BmrU family</fullName>
    </submittedName>
</protein>
<keyword evidence="9" id="KW-0443">Lipid metabolism</keyword>
<dbReference type="GO" id="GO:0008654">
    <property type="term" value="P:phospholipid biosynthetic process"/>
    <property type="evidence" value="ECO:0007669"/>
    <property type="project" value="UniProtKB-KW"/>
</dbReference>
<dbReference type="STRING" id="1095778.SAMN04489842_0423"/>
<sequence length="319" mass="33645">MEADGRTERNRVLVLNPVSGSGDHVDDVVELAADYGFDIRRTEEAGDAKRLAQVAAEEATLVAAAGGDGTVNEAVNGIAAAGELETTTLAVVPAGTGNNFASNVGVEGIEHAFAVAETGRRRTIDLGVANGQVFANSCVGGVTAKASGETSTESKSELGVLAYVKETLDAIGSFDSPPLQVDTGEGPDGDSSRTWEGKALFVLVGNCRRFTGARTAQANVEDGLLEVTIVEDAPTTDLLGDATVERLFDQESDRIVRRRTPSVTIESRGESVQYSLDGEMLETERLRIETDPGALEIAVGDDYDPNPDEQKRGLWPFEG</sequence>
<accession>A0A1H0ZT55</accession>
<evidence type="ECO:0000256" key="7">
    <source>
        <dbReference type="ARBA" id="ARBA00022840"/>
    </source>
</evidence>
<proteinExistence type="predicted"/>
<evidence type="ECO:0000256" key="12">
    <source>
        <dbReference type="SAM" id="MobiDB-lite"/>
    </source>
</evidence>
<evidence type="ECO:0000256" key="1">
    <source>
        <dbReference type="ARBA" id="ARBA00001946"/>
    </source>
</evidence>
<evidence type="ECO:0000256" key="8">
    <source>
        <dbReference type="ARBA" id="ARBA00022842"/>
    </source>
</evidence>
<keyword evidence="8" id="KW-0460">Magnesium</keyword>
<gene>
    <name evidence="14" type="ORF">SAMN04489842_0423</name>
</gene>
<evidence type="ECO:0000259" key="13">
    <source>
        <dbReference type="PROSITE" id="PS50146"/>
    </source>
</evidence>
<dbReference type="Gene3D" id="2.60.200.40">
    <property type="match status" value="1"/>
</dbReference>
<dbReference type="AlphaFoldDB" id="A0A1H0ZT55"/>
<dbReference type="Pfam" id="PF00781">
    <property type="entry name" value="DAGK_cat"/>
    <property type="match status" value="1"/>
</dbReference>
<dbReference type="PANTHER" id="PTHR12358">
    <property type="entry name" value="SPHINGOSINE KINASE"/>
    <property type="match status" value="1"/>
</dbReference>
<dbReference type="InterPro" id="IPR050187">
    <property type="entry name" value="Lipid_Phosphate_FormReg"/>
</dbReference>
<evidence type="ECO:0000256" key="11">
    <source>
        <dbReference type="ARBA" id="ARBA00023264"/>
    </source>
</evidence>
<evidence type="ECO:0000256" key="9">
    <source>
        <dbReference type="ARBA" id="ARBA00023098"/>
    </source>
</evidence>
<evidence type="ECO:0000256" key="3">
    <source>
        <dbReference type="ARBA" id="ARBA00022679"/>
    </source>
</evidence>
<dbReference type="GO" id="GO:0005524">
    <property type="term" value="F:ATP binding"/>
    <property type="evidence" value="ECO:0007669"/>
    <property type="project" value="UniProtKB-KW"/>
</dbReference>
<evidence type="ECO:0000256" key="10">
    <source>
        <dbReference type="ARBA" id="ARBA00023209"/>
    </source>
</evidence>
<dbReference type="SMART" id="SM00046">
    <property type="entry name" value="DAGKc"/>
    <property type="match status" value="1"/>
</dbReference>
<feature type="domain" description="DAGKc" evidence="13">
    <location>
        <begin position="6"/>
        <end position="133"/>
    </location>
</feature>
<dbReference type="PROSITE" id="PS50146">
    <property type="entry name" value="DAGK"/>
    <property type="match status" value="1"/>
</dbReference>
<evidence type="ECO:0000256" key="4">
    <source>
        <dbReference type="ARBA" id="ARBA00022723"/>
    </source>
</evidence>
<dbReference type="InterPro" id="IPR017438">
    <property type="entry name" value="ATP-NAD_kinase_N"/>
</dbReference>
<keyword evidence="6 14" id="KW-0418">Kinase</keyword>
<dbReference type="GO" id="GO:0005886">
    <property type="term" value="C:plasma membrane"/>
    <property type="evidence" value="ECO:0007669"/>
    <property type="project" value="TreeGrafter"/>
</dbReference>
<evidence type="ECO:0000313" key="15">
    <source>
        <dbReference type="Proteomes" id="UP000198848"/>
    </source>
</evidence>
<reference evidence="15" key="1">
    <citation type="submission" date="2016-10" db="EMBL/GenBank/DDBJ databases">
        <authorList>
            <person name="Varghese N."/>
            <person name="Submissions S."/>
        </authorList>
    </citation>
    <scope>NUCLEOTIDE SEQUENCE [LARGE SCALE GENOMIC DNA]</scope>
    <source>
        <strain evidence="15">DSM 24767</strain>
    </source>
</reference>
<dbReference type="Gene3D" id="3.40.50.10330">
    <property type="entry name" value="Probable inorganic polyphosphate/atp-NAD kinase, domain 1"/>
    <property type="match status" value="1"/>
</dbReference>
<evidence type="ECO:0000256" key="6">
    <source>
        <dbReference type="ARBA" id="ARBA00022777"/>
    </source>
</evidence>
<dbReference type="GO" id="GO:0046872">
    <property type="term" value="F:metal ion binding"/>
    <property type="evidence" value="ECO:0007669"/>
    <property type="project" value="UniProtKB-KW"/>
</dbReference>
<dbReference type="InterPro" id="IPR001206">
    <property type="entry name" value="Diacylglycerol_kinase_cat_dom"/>
</dbReference>
<keyword evidence="7" id="KW-0067">ATP-binding</keyword>
<keyword evidence="5" id="KW-0547">Nucleotide-binding</keyword>
<dbReference type="InterPro" id="IPR045540">
    <property type="entry name" value="YegS/DAGK_C"/>
</dbReference>
<dbReference type="OrthoDB" id="57577at2157"/>